<dbReference type="GO" id="GO:0043709">
    <property type="term" value="P:cell adhesion involved in single-species biofilm formation"/>
    <property type="evidence" value="ECO:0007669"/>
    <property type="project" value="TreeGrafter"/>
</dbReference>
<accession>A0AAW9V8B0</accession>
<evidence type="ECO:0000313" key="6">
    <source>
        <dbReference type="Proteomes" id="UP000449944"/>
    </source>
</evidence>
<comment type="subcellular location">
    <subcellularLocation>
        <location evidence="1">Fimbrium</location>
    </subcellularLocation>
</comment>
<dbReference type="SUPFAM" id="SSF49401">
    <property type="entry name" value="Bacterial adhesins"/>
    <property type="match status" value="1"/>
</dbReference>
<proteinExistence type="inferred from homology"/>
<evidence type="ECO:0000256" key="3">
    <source>
        <dbReference type="ARBA" id="ARBA00022729"/>
    </source>
</evidence>
<organism evidence="5 6">
    <name type="scientific">Providencia alcalifaciens</name>
    <dbReference type="NCBI Taxonomy" id="126385"/>
    <lineage>
        <taxon>Bacteria</taxon>
        <taxon>Pseudomonadati</taxon>
        <taxon>Pseudomonadota</taxon>
        <taxon>Gammaproteobacteria</taxon>
        <taxon>Enterobacterales</taxon>
        <taxon>Morganellaceae</taxon>
        <taxon>Providencia</taxon>
    </lineage>
</organism>
<comment type="caution">
    <text evidence="5">The sequence shown here is derived from an EMBL/GenBank/DDBJ whole genome shotgun (WGS) entry which is preliminary data.</text>
</comment>
<keyword evidence="3" id="KW-0732">Signal</keyword>
<keyword evidence="4" id="KW-0281">Fimbrium</keyword>
<dbReference type="InterPro" id="IPR008966">
    <property type="entry name" value="Adhesion_dom_sf"/>
</dbReference>
<dbReference type="AlphaFoldDB" id="A0AAW9V8B0"/>
<reference evidence="5 6" key="1">
    <citation type="submission" date="2019-10" db="EMBL/GenBank/DDBJ databases">
        <title>Comparative genomic analysis of Providencia.</title>
        <authorList>
            <person name="Yuan C."/>
            <person name="Wei Y."/>
            <person name="Yin Z."/>
        </authorList>
    </citation>
    <scope>NUCLEOTIDE SEQUENCE [LARGE SCALE GENOMIC DNA]</scope>
    <source>
        <strain evidence="6">wls1934</strain>
    </source>
</reference>
<gene>
    <name evidence="5" type="ORF">GKR67_05130</name>
</gene>
<name>A0AAW9V8B0_9GAMM</name>
<dbReference type="Gene3D" id="2.60.40.1090">
    <property type="entry name" value="Fimbrial-type adhesion domain"/>
    <property type="match status" value="1"/>
</dbReference>
<dbReference type="InterPro" id="IPR036937">
    <property type="entry name" value="Adhesion_dom_fimbrial_sf"/>
</dbReference>
<dbReference type="PANTHER" id="PTHR33420:SF3">
    <property type="entry name" value="FIMBRIAL SUBUNIT ELFA"/>
    <property type="match status" value="1"/>
</dbReference>
<evidence type="ECO:0000256" key="4">
    <source>
        <dbReference type="ARBA" id="ARBA00023263"/>
    </source>
</evidence>
<dbReference type="Proteomes" id="UP000449944">
    <property type="component" value="Unassembled WGS sequence"/>
</dbReference>
<sequence>MTTELREETVIVYRWVTRQLAQLIMVSILVYPVISGAESKKKIELNGSATLKGIVIATPCSVVMQNRFQTIDFSPLAITMLGTKLQREQHNQPFILELRDCGSLYSSLDVKTWSIRFMGQTAEHINGFVLQGASRGLGVSVLDNRLNALVPGQYYSLSDNVLLHDKSEKTLFLQYFLRLELTGEPIQAGNYQGLIRFFIDYQ</sequence>
<dbReference type="EMBL" id="WLUB01000017">
    <property type="protein sequence ID" value="MTC33994.1"/>
    <property type="molecule type" value="Genomic_DNA"/>
</dbReference>
<dbReference type="PANTHER" id="PTHR33420">
    <property type="entry name" value="FIMBRIAL SUBUNIT ELFA-RELATED"/>
    <property type="match status" value="1"/>
</dbReference>
<evidence type="ECO:0000256" key="2">
    <source>
        <dbReference type="ARBA" id="ARBA00006671"/>
    </source>
</evidence>
<protein>
    <submittedName>
        <fullName evidence="5">Type 1 fimbrial protein</fullName>
    </submittedName>
</protein>
<evidence type="ECO:0000313" key="5">
    <source>
        <dbReference type="EMBL" id="MTC33994.1"/>
    </source>
</evidence>
<evidence type="ECO:0000256" key="1">
    <source>
        <dbReference type="ARBA" id="ARBA00004561"/>
    </source>
</evidence>
<dbReference type="InterPro" id="IPR050263">
    <property type="entry name" value="Bact_Fimbrial_Adh_Pro"/>
</dbReference>
<comment type="similarity">
    <text evidence="2">Belongs to the fimbrial protein family.</text>
</comment>
<dbReference type="GO" id="GO:0009289">
    <property type="term" value="C:pilus"/>
    <property type="evidence" value="ECO:0007669"/>
    <property type="project" value="UniProtKB-SubCell"/>
</dbReference>